<dbReference type="EMBL" id="BGZK01002248">
    <property type="protein sequence ID" value="GBP92196.1"/>
    <property type="molecule type" value="Genomic_DNA"/>
</dbReference>
<dbReference type="Proteomes" id="UP000299102">
    <property type="component" value="Unassembled WGS sequence"/>
</dbReference>
<sequence length="437" mass="47714">MHASRSSSLIPTPSRFAYLFCKITLVQCAGGRRTRDLLTGYITRRQFAHRAPAFTGDLLIYKKIKTTRSKCLRKPPATDRLWPSAAADSRWTGVGGLKLRAQYQNPDRHRAPPPACGPALICELMNYSWTSRARLSGAYAKCSQTIFYVGSVAMGKKMSSYGFAPRRLPECHSLIKRFKFEIGSGSESQARPGLGLRASMRSIKEGNASSAGSEIGNKQHADRAAPIAEIKWSLKGMRAAPALGCVGVVKRHASDQLCNVCTNARNKASQSFGRRLGGAEGTARAQPPVTTPGLSTLCIKRSYGVPCKIAPDNASARLDSNKSLCSANDGAFNECYVMHFELHANNAILNAHILIPTQEAGDALVSPMGFIDTRIFTVQVDSGILTSRRITVTIPPRLTNETRLRTDTQIDYHQSSARVNLARVARRPPDYFGFKAP</sequence>
<accession>A0A4C1ZUN0</accession>
<evidence type="ECO:0000313" key="1">
    <source>
        <dbReference type="EMBL" id="GBP92196.1"/>
    </source>
</evidence>
<reference evidence="1 2" key="1">
    <citation type="journal article" date="2019" name="Commun. Biol.">
        <title>The bagworm genome reveals a unique fibroin gene that provides high tensile strength.</title>
        <authorList>
            <person name="Kono N."/>
            <person name="Nakamura H."/>
            <person name="Ohtoshi R."/>
            <person name="Tomita M."/>
            <person name="Numata K."/>
            <person name="Arakawa K."/>
        </authorList>
    </citation>
    <scope>NUCLEOTIDE SEQUENCE [LARGE SCALE GENOMIC DNA]</scope>
</reference>
<comment type="caution">
    <text evidence="1">The sequence shown here is derived from an EMBL/GenBank/DDBJ whole genome shotgun (WGS) entry which is preliminary data.</text>
</comment>
<organism evidence="1 2">
    <name type="scientific">Eumeta variegata</name>
    <name type="common">Bagworm moth</name>
    <name type="synonym">Eumeta japonica</name>
    <dbReference type="NCBI Taxonomy" id="151549"/>
    <lineage>
        <taxon>Eukaryota</taxon>
        <taxon>Metazoa</taxon>
        <taxon>Ecdysozoa</taxon>
        <taxon>Arthropoda</taxon>
        <taxon>Hexapoda</taxon>
        <taxon>Insecta</taxon>
        <taxon>Pterygota</taxon>
        <taxon>Neoptera</taxon>
        <taxon>Endopterygota</taxon>
        <taxon>Lepidoptera</taxon>
        <taxon>Glossata</taxon>
        <taxon>Ditrysia</taxon>
        <taxon>Tineoidea</taxon>
        <taxon>Psychidae</taxon>
        <taxon>Oiketicinae</taxon>
        <taxon>Eumeta</taxon>
    </lineage>
</organism>
<gene>
    <name evidence="1" type="ORF">EVAR_62684_1</name>
</gene>
<dbReference type="AlphaFoldDB" id="A0A4C1ZUN0"/>
<keyword evidence="2" id="KW-1185">Reference proteome</keyword>
<proteinExistence type="predicted"/>
<evidence type="ECO:0000313" key="2">
    <source>
        <dbReference type="Proteomes" id="UP000299102"/>
    </source>
</evidence>
<name>A0A4C1ZUN0_EUMVA</name>
<protein>
    <submittedName>
        <fullName evidence="1">Uncharacterized protein</fullName>
    </submittedName>
</protein>